<feature type="transmembrane region" description="Helical" evidence="1">
    <location>
        <begin position="70"/>
        <end position="93"/>
    </location>
</feature>
<dbReference type="EMBL" id="JBAMMX010000019">
    <property type="protein sequence ID" value="KAK6921922.1"/>
    <property type="molecule type" value="Genomic_DNA"/>
</dbReference>
<keyword evidence="1" id="KW-0812">Transmembrane</keyword>
<keyword evidence="1" id="KW-0472">Membrane</keyword>
<evidence type="ECO:0000313" key="2">
    <source>
        <dbReference type="EMBL" id="KAK6921922.1"/>
    </source>
</evidence>
<dbReference type="Proteomes" id="UP001370490">
    <property type="component" value="Unassembled WGS sequence"/>
</dbReference>
<sequence>MVLVINPVHAPLWRELRSPSKRTLKYFPFIFAQRSGESQRPICSKTRFQNRETSNSGTLSQFLQIYFDGFVLFLFCLISFRAICEFFLTSLVFSSAMEVVY</sequence>
<organism evidence="2 3">
    <name type="scientific">Dillenia turbinata</name>
    <dbReference type="NCBI Taxonomy" id="194707"/>
    <lineage>
        <taxon>Eukaryota</taxon>
        <taxon>Viridiplantae</taxon>
        <taxon>Streptophyta</taxon>
        <taxon>Embryophyta</taxon>
        <taxon>Tracheophyta</taxon>
        <taxon>Spermatophyta</taxon>
        <taxon>Magnoliopsida</taxon>
        <taxon>eudicotyledons</taxon>
        <taxon>Gunneridae</taxon>
        <taxon>Pentapetalae</taxon>
        <taxon>Dilleniales</taxon>
        <taxon>Dilleniaceae</taxon>
        <taxon>Dillenia</taxon>
    </lineage>
</organism>
<evidence type="ECO:0000256" key="1">
    <source>
        <dbReference type="SAM" id="Phobius"/>
    </source>
</evidence>
<gene>
    <name evidence="2" type="ORF">RJ641_012429</name>
</gene>
<accession>A0AAN8V3A1</accession>
<name>A0AAN8V3A1_9MAGN</name>
<keyword evidence="3" id="KW-1185">Reference proteome</keyword>
<comment type="caution">
    <text evidence="2">The sequence shown here is derived from an EMBL/GenBank/DDBJ whole genome shotgun (WGS) entry which is preliminary data.</text>
</comment>
<keyword evidence="1" id="KW-1133">Transmembrane helix</keyword>
<reference evidence="2 3" key="1">
    <citation type="submission" date="2023-12" db="EMBL/GenBank/DDBJ databases">
        <title>A high-quality genome assembly for Dillenia turbinata (Dilleniales).</title>
        <authorList>
            <person name="Chanderbali A."/>
        </authorList>
    </citation>
    <scope>NUCLEOTIDE SEQUENCE [LARGE SCALE GENOMIC DNA]</scope>
    <source>
        <strain evidence="2">LSX21</strain>
        <tissue evidence="2">Leaf</tissue>
    </source>
</reference>
<protein>
    <submittedName>
        <fullName evidence="2">Uncharacterized protein</fullName>
    </submittedName>
</protein>
<proteinExistence type="predicted"/>
<evidence type="ECO:0000313" key="3">
    <source>
        <dbReference type="Proteomes" id="UP001370490"/>
    </source>
</evidence>
<dbReference type="AlphaFoldDB" id="A0AAN8V3A1"/>